<evidence type="ECO:0000313" key="3">
    <source>
        <dbReference type="Proteomes" id="UP001287356"/>
    </source>
</evidence>
<feature type="compositionally biased region" description="Basic and acidic residues" evidence="1">
    <location>
        <begin position="29"/>
        <end position="40"/>
    </location>
</feature>
<dbReference type="Proteomes" id="UP001287356">
    <property type="component" value="Unassembled WGS sequence"/>
</dbReference>
<dbReference type="PANTHER" id="PTHR40619:SF3">
    <property type="entry name" value="FUNGAL STAND N-TERMINAL GOODBYE DOMAIN-CONTAINING PROTEIN"/>
    <property type="match status" value="1"/>
</dbReference>
<sequence length="222" mass="24815">LPRFHDAFRDPRAHFDPIVGRFVATSGGDGDRTRDDRDDSAGGPPALPPQAATMKFWGLIFDDALNSFKARNEQPKGLPHICNIRSTTNWDAFYERLQRARETYDGTKKGFWGRANKTRRRIADDAEPARRLATFLPEKPYTSPARATVEVLLDAAIAAAEVRQKVINGFDADNLEKDFGDAELFLNVYPKDENITKASIELVVATFKAVEDAISCFILAVR</sequence>
<dbReference type="AlphaFoldDB" id="A0AAE0MXF9"/>
<accession>A0AAE0MXF9</accession>
<feature type="compositionally biased region" description="Low complexity" evidence="1">
    <location>
        <begin position="41"/>
        <end position="50"/>
    </location>
</feature>
<feature type="non-terminal residue" evidence="2">
    <location>
        <position position="1"/>
    </location>
</feature>
<evidence type="ECO:0000313" key="2">
    <source>
        <dbReference type="EMBL" id="KAK3358512.1"/>
    </source>
</evidence>
<feature type="region of interest" description="Disordered" evidence="1">
    <location>
        <begin position="24"/>
        <end position="50"/>
    </location>
</feature>
<dbReference type="EMBL" id="JAULSN010000016">
    <property type="protein sequence ID" value="KAK3358512.1"/>
    <property type="molecule type" value="Genomic_DNA"/>
</dbReference>
<name>A0AAE0MXF9_9PEZI</name>
<reference evidence="2" key="1">
    <citation type="journal article" date="2023" name="Mol. Phylogenet. Evol.">
        <title>Genome-scale phylogeny and comparative genomics of the fungal order Sordariales.</title>
        <authorList>
            <person name="Hensen N."/>
            <person name="Bonometti L."/>
            <person name="Westerberg I."/>
            <person name="Brannstrom I.O."/>
            <person name="Guillou S."/>
            <person name="Cros-Aarteil S."/>
            <person name="Calhoun S."/>
            <person name="Haridas S."/>
            <person name="Kuo A."/>
            <person name="Mondo S."/>
            <person name="Pangilinan J."/>
            <person name="Riley R."/>
            <person name="LaButti K."/>
            <person name="Andreopoulos B."/>
            <person name="Lipzen A."/>
            <person name="Chen C."/>
            <person name="Yan M."/>
            <person name="Daum C."/>
            <person name="Ng V."/>
            <person name="Clum A."/>
            <person name="Steindorff A."/>
            <person name="Ohm R.A."/>
            <person name="Martin F."/>
            <person name="Silar P."/>
            <person name="Natvig D.O."/>
            <person name="Lalanne C."/>
            <person name="Gautier V."/>
            <person name="Ament-Velasquez S.L."/>
            <person name="Kruys A."/>
            <person name="Hutchinson M.I."/>
            <person name="Powell A.J."/>
            <person name="Barry K."/>
            <person name="Miller A.N."/>
            <person name="Grigoriev I.V."/>
            <person name="Debuchy R."/>
            <person name="Gladieux P."/>
            <person name="Hiltunen Thoren M."/>
            <person name="Johannesson H."/>
        </authorList>
    </citation>
    <scope>NUCLEOTIDE SEQUENCE</scope>
    <source>
        <strain evidence="2">CBS 958.72</strain>
    </source>
</reference>
<gene>
    <name evidence="2" type="ORF">B0T24DRAFT_693585</name>
</gene>
<reference evidence="2" key="2">
    <citation type="submission" date="2023-06" db="EMBL/GenBank/DDBJ databases">
        <authorList>
            <consortium name="Lawrence Berkeley National Laboratory"/>
            <person name="Haridas S."/>
            <person name="Hensen N."/>
            <person name="Bonometti L."/>
            <person name="Westerberg I."/>
            <person name="Brannstrom I.O."/>
            <person name="Guillou S."/>
            <person name="Cros-Aarteil S."/>
            <person name="Calhoun S."/>
            <person name="Kuo A."/>
            <person name="Mondo S."/>
            <person name="Pangilinan J."/>
            <person name="Riley R."/>
            <person name="Labutti K."/>
            <person name="Andreopoulos B."/>
            <person name="Lipzen A."/>
            <person name="Chen C."/>
            <person name="Yanf M."/>
            <person name="Daum C."/>
            <person name="Ng V."/>
            <person name="Clum A."/>
            <person name="Steindorff A."/>
            <person name="Ohm R."/>
            <person name="Martin F."/>
            <person name="Silar P."/>
            <person name="Natvig D."/>
            <person name="Lalanne C."/>
            <person name="Gautier V."/>
            <person name="Ament-Velasquez S.L."/>
            <person name="Kruys A."/>
            <person name="Hutchinson M.I."/>
            <person name="Powell A.J."/>
            <person name="Barry K."/>
            <person name="Miller A.N."/>
            <person name="Grigoriev I.V."/>
            <person name="Debuchy R."/>
            <person name="Gladieux P."/>
            <person name="Thoren M.H."/>
            <person name="Johannesson H."/>
        </authorList>
    </citation>
    <scope>NUCLEOTIDE SEQUENCE</scope>
    <source>
        <strain evidence="2">CBS 958.72</strain>
    </source>
</reference>
<evidence type="ECO:0000256" key="1">
    <source>
        <dbReference type="SAM" id="MobiDB-lite"/>
    </source>
</evidence>
<keyword evidence="3" id="KW-1185">Reference proteome</keyword>
<protein>
    <submittedName>
        <fullName evidence="2">Uncharacterized protein</fullName>
    </submittedName>
</protein>
<comment type="caution">
    <text evidence="2">The sequence shown here is derived from an EMBL/GenBank/DDBJ whole genome shotgun (WGS) entry which is preliminary data.</text>
</comment>
<organism evidence="2 3">
    <name type="scientific">Lasiosphaeria ovina</name>
    <dbReference type="NCBI Taxonomy" id="92902"/>
    <lineage>
        <taxon>Eukaryota</taxon>
        <taxon>Fungi</taxon>
        <taxon>Dikarya</taxon>
        <taxon>Ascomycota</taxon>
        <taxon>Pezizomycotina</taxon>
        <taxon>Sordariomycetes</taxon>
        <taxon>Sordariomycetidae</taxon>
        <taxon>Sordariales</taxon>
        <taxon>Lasiosphaeriaceae</taxon>
        <taxon>Lasiosphaeria</taxon>
    </lineage>
</organism>
<proteinExistence type="predicted"/>
<dbReference type="PANTHER" id="PTHR40619">
    <property type="entry name" value="FUNGAL STAND N-TERMINAL GOODBYE DOMAIN-CONTAINING PROTEIN"/>
    <property type="match status" value="1"/>
</dbReference>